<dbReference type="PANTHER" id="PTHR46696">
    <property type="entry name" value="P450, PUTATIVE (EUROFUNG)-RELATED"/>
    <property type="match status" value="1"/>
</dbReference>
<dbReference type="CDD" id="cd11033">
    <property type="entry name" value="CYP142-like"/>
    <property type="match status" value="1"/>
</dbReference>
<sequence>MTDLSDPELYRTERPEEIWARLRAAGPLHRNERPGGSPFWAVMSHPVASQVLKNSAVFTSERGMRLDHNPAATAAAAGKMLIVTDPPRHGKIRRIINSAFTPRMVKRLEDTMRTIVVETLEEALEKGTGDFVEAAARLPVSVICDMLGVPRQDWGFMLEKTMAAFGSDAENGADHAMRAATAHTDLLLYYDELVERRRKDPQEDVVSALVQGEVDGVPLTDEEIFLNCDGLVSGGNETTRHATVGGLLALMDNPDQWDRLRADPGLLTTAVQEVLRYTTPAMHVLRTATEDTELAGERIAAGDQLAVWLPSANRDEQVFTDPEAFDVGRTPNRHLTFATGTHFCLGSALAITELTVMFEELTRRVGSAVPAGEVRRMRSNLIWGFESMPVTLERRR</sequence>
<dbReference type="PANTHER" id="PTHR46696:SF4">
    <property type="entry name" value="BIOTIN BIOSYNTHESIS CYTOCHROME P450"/>
    <property type="match status" value="1"/>
</dbReference>
<name>A0ABS0NTL7_9ACTN</name>
<evidence type="ECO:0000313" key="3">
    <source>
        <dbReference type="Proteomes" id="UP000807371"/>
    </source>
</evidence>
<dbReference type="InterPro" id="IPR036396">
    <property type="entry name" value="Cyt_P450_sf"/>
</dbReference>
<organism evidence="2 3">
    <name type="scientific">Streptomyces pactum</name>
    <dbReference type="NCBI Taxonomy" id="68249"/>
    <lineage>
        <taxon>Bacteria</taxon>
        <taxon>Bacillati</taxon>
        <taxon>Actinomycetota</taxon>
        <taxon>Actinomycetes</taxon>
        <taxon>Kitasatosporales</taxon>
        <taxon>Streptomycetaceae</taxon>
        <taxon>Streptomyces</taxon>
    </lineage>
</organism>
<dbReference type="Gene3D" id="1.10.630.10">
    <property type="entry name" value="Cytochrome P450"/>
    <property type="match status" value="1"/>
</dbReference>
<proteinExistence type="inferred from homology"/>
<dbReference type="SUPFAM" id="SSF48264">
    <property type="entry name" value="Cytochrome P450"/>
    <property type="match status" value="1"/>
</dbReference>
<comment type="similarity">
    <text evidence="1">Belongs to the cytochrome P450 family.</text>
</comment>
<dbReference type="Proteomes" id="UP000807371">
    <property type="component" value="Unassembled WGS sequence"/>
</dbReference>
<gene>
    <name evidence="2" type="ORF">IHE55_28690</name>
</gene>
<comment type="caution">
    <text evidence="2">The sequence shown here is derived from an EMBL/GenBank/DDBJ whole genome shotgun (WGS) entry which is preliminary data.</text>
</comment>
<dbReference type="EMBL" id="JACYXC010000002">
    <property type="protein sequence ID" value="MBH5338541.1"/>
    <property type="molecule type" value="Genomic_DNA"/>
</dbReference>
<dbReference type="RefSeq" id="WP_197992345.1">
    <property type="nucleotide sequence ID" value="NZ_JACYXC010000002.1"/>
</dbReference>
<reference evidence="2 3" key="1">
    <citation type="submission" date="2020-09" db="EMBL/GenBank/DDBJ databases">
        <title>Biosynthesis of the nuclear factor of activated T cells inhibitor NFAT-133 and its congeners in Streptomyces pactum.</title>
        <authorList>
            <person name="Zhou W."/>
            <person name="Posri P."/>
            <person name="Abugrain M.E."/>
            <person name="Weisberg A.J."/>
            <person name="Chang J.H."/>
            <person name="Mahmud T."/>
        </authorList>
    </citation>
    <scope>NUCLEOTIDE SEQUENCE [LARGE SCALE GENOMIC DNA]</scope>
    <source>
        <strain evidence="2 3">ATCC 27456</strain>
    </source>
</reference>
<evidence type="ECO:0000256" key="1">
    <source>
        <dbReference type="ARBA" id="ARBA00010617"/>
    </source>
</evidence>
<dbReference type="InterPro" id="IPR002397">
    <property type="entry name" value="Cyt_P450_B"/>
</dbReference>
<keyword evidence="3" id="KW-1185">Reference proteome</keyword>
<accession>A0ABS0NTL7</accession>
<dbReference type="InterPro" id="IPR001128">
    <property type="entry name" value="Cyt_P450"/>
</dbReference>
<protein>
    <submittedName>
        <fullName evidence="2">Cytochrome P450</fullName>
    </submittedName>
</protein>
<dbReference type="PRINTS" id="PR00359">
    <property type="entry name" value="BP450"/>
</dbReference>
<dbReference type="Pfam" id="PF00067">
    <property type="entry name" value="p450"/>
    <property type="match status" value="1"/>
</dbReference>
<evidence type="ECO:0000313" key="2">
    <source>
        <dbReference type="EMBL" id="MBH5338541.1"/>
    </source>
</evidence>